<dbReference type="STRING" id="743718.Isova_0259"/>
<dbReference type="PANTHER" id="PTHR30055:SF241">
    <property type="entry name" value="TRANSCRIPTIONAL REGULATORY PROTEIN"/>
    <property type="match status" value="1"/>
</dbReference>
<name>F6FSC2_ISOV2</name>
<dbReference type="PRINTS" id="PR00455">
    <property type="entry name" value="HTHTETR"/>
</dbReference>
<dbReference type="eggNOG" id="COG1309">
    <property type="taxonomic scope" value="Bacteria"/>
</dbReference>
<dbReference type="HOGENOM" id="CLU_069356_15_11_11"/>
<evidence type="ECO:0000256" key="1">
    <source>
        <dbReference type="ARBA" id="ARBA00023125"/>
    </source>
</evidence>
<keyword evidence="1 2" id="KW-0238">DNA-binding</keyword>
<dbReference type="EMBL" id="CP002810">
    <property type="protein sequence ID" value="AEG43063.1"/>
    <property type="molecule type" value="Genomic_DNA"/>
</dbReference>
<dbReference type="InterPro" id="IPR009057">
    <property type="entry name" value="Homeodomain-like_sf"/>
</dbReference>
<dbReference type="GO" id="GO:0003700">
    <property type="term" value="F:DNA-binding transcription factor activity"/>
    <property type="evidence" value="ECO:0007669"/>
    <property type="project" value="TreeGrafter"/>
</dbReference>
<proteinExistence type="predicted"/>
<evidence type="ECO:0000259" key="3">
    <source>
        <dbReference type="PROSITE" id="PS50977"/>
    </source>
</evidence>
<keyword evidence="5" id="KW-1185">Reference proteome</keyword>
<dbReference type="RefSeq" id="WP_013837458.1">
    <property type="nucleotide sequence ID" value="NC_015588.1"/>
</dbReference>
<organism evidence="5">
    <name type="scientific">Isoptericola variabilis (strain 225)</name>
    <dbReference type="NCBI Taxonomy" id="743718"/>
    <lineage>
        <taxon>Bacteria</taxon>
        <taxon>Bacillati</taxon>
        <taxon>Actinomycetota</taxon>
        <taxon>Actinomycetes</taxon>
        <taxon>Micrococcales</taxon>
        <taxon>Promicromonosporaceae</taxon>
        <taxon>Isoptericola</taxon>
    </lineage>
</organism>
<evidence type="ECO:0000313" key="5">
    <source>
        <dbReference type="Proteomes" id="UP000009236"/>
    </source>
</evidence>
<evidence type="ECO:0000256" key="2">
    <source>
        <dbReference type="PROSITE-ProRule" id="PRU00335"/>
    </source>
</evidence>
<accession>F6FSC2</accession>
<dbReference type="Proteomes" id="UP000009236">
    <property type="component" value="Chromosome"/>
</dbReference>
<reference evidence="4 5" key="1">
    <citation type="submission" date="2011-05" db="EMBL/GenBank/DDBJ databases">
        <title>Complete sequence of Isoptericola variabilis 225.</title>
        <authorList>
            <consortium name="US DOE Joint Genome Institute"/>
            <person name="Lucas S."/>
            <person name="Han J."/>
            <person name="Lapidus A."/>
            <person name="Cheng J.-F."/>
            <person name="Goodwin L."/>
            <person name="Pitluck S."/>
            <person name="Peters L."/>
            <person name="Mikhailova N."/>
            <person name="Zeytun A."/>
            <person name="Han C."/>
            <person name="Tapia R."/>
            <person name="Land M."/>
            <person name="Hauser L."/>
            <person name="Kyrpides N."/>
            <person name="Ivanova N."/>
            <person name="Pagani I."/>
            <person name="Siebers A."/>
            <person name="Allgaier M."/>
            <person name="Thelen M."/>
            <person name="Hugenholtz P."/>
            <person name="Gladden J."/>
            <person name="Woyke T."/>
        </authorList>
    </citation>
    <scope>NUCLEOTIDE SEQUENCE [LARGE SCALE GENOMIC DNA]</scope>
    <source>
        <strain evidence="5">225</strain>
    </source>
</reference>
<dbReference type="KEGG" id="iva:Isova_0259"/>
<feature type="domain" description="HTH tetR-type" evidence="3">
    <location>
        <begin position="13"/>
        <end position="73"/>
    </location>
</feature>
<feature type="DNA-binding region" description="H-T-H motif" evidence="2">
    <location>
        <begin position="36"/>
        <end position="55"/>
    </location>
</feature>
<dbReference type="SUPFAM" id="SSF46689">
    <property type="entry name" value="Homeodomain-like"/>
    <property type="match status" value="1"/>
</dbReference>
<dbReference type="Gene3D" id="1.10.357.10">
    <property type="entry name" value="Tetracycline Repressor, domain 2"/>
    <property type="match status" value="1"/>
</dbReference>
<dbReference type="AlphaFoldDB" id="F6FSC2"/>
<dbReference type="InterPro" id="IPR001647">
    <property type="entry name" value="HTH_TetR"/>
</dbReference>
<dbReference type="GO" id="GO:0000976">
    <property type="term" value="F:transcription cis-regulatory region binding"/>
    <property type="evidence" value="ECO:0007669"/>
    <property type="project" value="TreeGrafter"/>
</dbReference>
<gene>
    <name evidence="4" type="ordered locus">Isova_0259</name>
</gene>
<dbReference type="InterPro" id="IPR050109">
    <property type="entry name" value="HTH-type_TetR-like_transc_reg"/>
</dbReference>
<sequence length="214" mass="23613">MTTESRVRSPRRERTRERLLDAAFDVFAELGVQGASIEAVCEAAGFTRGAFYSNFASKEELFLALMDREKRRHLATLEQFAQRLDPAEVRSPEGIRTVLRSVLAAVGPHPDAERRWCVMSAEFELLALRDPSVAAGYLAEQRALKDELAATISRLLDALGLRFVVEPRTAVDLLLAAYAEASRAVLLGAPDDEGPNARIEQLVDVLLAPRQPAK</sequence>
<evidence type="ECO:0000313" key="4">
    <source>
        <dbReference type="EMBL" id="AEG43063.1"/>
    </source>
</evidence>
<protein>
    <submittedName>
        <fullName evidence="4">Regulatory protein TetR</fullName>
    </submittedName>
</protein>
<dbReference type="PANTHER" id="PTHR30055">
    <property type="entry name" value="HTH-TYPE TRANSCRIPTIONAL REGULATOR RUTR"/>
    <property type="match status" value="1"/>
</dbReference>
<dbReference type="Pfam" id="PF00440">
    <property type="entry name" value="TetR_N"/>
    <property type="match status" value="1"/>
</dbReference>
<dbReference type="PROSITE" id="PS50977">
    <property type="entry name" value="HTH_TETR_2"/>
    <property type="match status" value="1"/>
</dbReference>